<evidence type="ECO:0000256" key="1">
    <source>
        <dbReference type="SAM" id="SignalP"/>
    </source>
</evidence>
<sequence length="187" mass="20641">MLANRAKSLGIVSFCVISILMAACNEESGIQKLLSDKNYLSNFTEVQDPLTAEESEAVSLASSDPESVAADLEGSDPEQRFFLMAVLEHAGKLDAHTSWLDRVIYSVEGYLRDTQRGAGPVASGERHVNRLERMPTSMVTLEEIRRNPGGFVHMFSGRFEQSAEKLQRVADQIIAKLQKRVAVSAKQ</sequence>
<reference evidence="2 3" key="1">
    <citation type="journal article" date="2016" name="Nat. Commun.">
        <title>Thousands of microbial genomes shed light on interconnected biogeochemical processes in an aquifer system.</title>
        <authorList>
            <person name="Anantharaman K."/>
            <person name="Brown C.T."/>
            <person name="Hug L.A."/>
            <person name="Sharon I."/>
            <person name="Castelle C.J."/>
            <person name="Probst A.J."/>
            <person name="Thomas B.C."/>
            <person name="Singh A."/>
            <person name="Wilkins M.J."/>
            <person name="Karaoz U."/>
            <person name="Brodie E.L."/>
            <person name="Williams K.H."/>
            <person name="Hubbard S.S."/>
            <person name="Banfield J.F."/>
        </authorList>
    </citation>
    <scope>NUCLEOTIDE SEQUENCE [LARGE SCALE GENOMIC DNA]</scope>
    <source>
        <strain evidence="3">RIFCSPLOWO2_12_FULL_64_10</strain>
    </source>
</reference>
<comment type="caution">
    <text evidence="2">The sequence shown here is derived from an EMBL/GenBank/DDBJ whole genome shotgun (WGS) entry which is preliminary data.</text>
</comment>
<dbReference type="AlphaFoldDB" id="A0A1F6CY89"/>
<protein>
    <submittedName>
        <fullName evidence="2">Uncharacterized protein</fullName>
    </submittedName>
</protein>
<feature type="chain" id="PRO_5009523651" evidence="1">
    <location>
        <begin position="23"/>
        <end position="187"/>
    </location>
</feature>
<dbReference type="EMBL" id="MFKF01000111">
    <property type="protein sequence ID" value="OGG54139.1"/>
    <property type="molecule type" value="Genomic_DNA"/>
</dbReference>
<gene>
    <name evidence="2" type="ORF">A3F84_12090</name>
</gene>
<name>A0A1F6CY89_HANXR</name>
<keyword evidence="1" id="KW-0732">Signal</keyword>
<evidence type="ECO:0000313" key="2">
    <source>
        <dbReference type="EMBL" id="OGG54139.1"/>
    </source>
</evidence>
<dbReference type="PROSITE" id="PS51257">
    <property type="entry name" value="PROKAR_LIPOPROTEIN"/>
    <property type="match status" value="1"/>
</dbReference>
<dbReference type="Proteomes" id="UP000178606">
    <property type="component" value="Unassembled WGS sequence"/>
</dbReference>
<evidence type="ECO:0000313" key="3">
    <source>
        <dbReference type="Proteomes" id="UP000178606"/>
    </source>
</evidence>
<accession>A0A1F6CY89</accession>
<feature type="signal peptide" evidence="1">
    <location>
        <begin position="1"/>
        <end position="22"/>
    </location>
</feature>
<proteinExistence type="predicted"/>
<organism evidence="2 3">
    <name type="scientific">Handelsmanbacteria sp. (strain RIFCSPLOWO2_12_FULL_64_10)</name>
    <dbReference type="NCBI Taxonomy" id="1817868"/>
    <lineage>
        <taxon>Bacteria</taxon>
        <taxon>Candidatus Handelsmaniibacteriota</taxon>
    </lineage>
</organism>